<keyword evidence="1" id="KW-0472">Membrane</keyword>
<evidence type="ECO:0000313" key="2">
    <source>
        <dbReference type="EMBL" id="BAH94229.1"/>
    </source>
</evidence>
<reference evidence="2 3" key="1">
    <citation type="journal article" date="2005" name="Nature">
        <title>The map-based sequence of the rice genome.</title>
        <authorList>
            <consortium name="International rice genome sequencing project (IRGSP)"/>
            <person name="Matsumoto T."/>
            <person name="Wu J."/>
            <person name="Kanamori H."/>
            <person name="Katayose Y."/>
            <person name="Fujisawa M."/>
            <person name="Namiki N."/>
            <person name="Mizuno H."/>
            <person name="Yamamoto K."/>
            <person name="Antonio B.A."/>
            <person name="Baba T."/>
            <person name="Sakata K."/>
            <person name="Nagamura Y."/>
            <person name="Aoki H."/>
            <person name="Arikawa K."/>
            <person name="Arita K."/>
            <person name="Bito T."/>
            <person name="Chiden Y."/>
            <person name="Fujitsuka N."/>
            <person name="Fukunaka R."/>
            <person name="Hamada M."/>
            <person name="Harada C."/>
            <person name="Hayashi A."/>
            <person name="Hijishita S."/>
            <person name="Honda M."/>
            <person name="Hosokawa S."/>
            <person name="Ichikawa Y."/>
            <person name="Idonuma A."/>
            <person name="Iijima M."/>
            <person name="Ikeda M."/>
            <person name="Ikeno M."/>
            <person name="Ito K."/>
            <person name="Ito S."/>
            <person name="Ito T."/>
            <person name="Ito Y."/>
            <person name="Ito Y."/>
            <person name="Iwabuchi A."/>
            <person name="Kamiya K."/>
            <person name="Karasawa W."/>
            <person name="Kurita K."/>
            <person name="Katagiri S."/>
            <person name="Kikuta A."/>
            <person name="Kobayashi H."/>
            <person name="Kobayashi N."/>
            <person name="Machita K."/>
            <person name="Maehara T."/>
            <person name="Masukawa M."/>
            <person name="Mizubayashi T."/>
            <person name="Mukai Y."/>
            <person name="Nagasaki H."/>
            <person name="Nagata Y."/>
            <person name="Naito S."/>
            <person name="Nakashima M."/>
            <person name="Nakama Y."/>
            <person name="Nakamichi Y."/>
            <person name="Nakamura M."/>
            <person name="Meguro A."/>
            <person name="Negishi M."/>
            <person name="Ohta I."/>
            <person name="Ohta T."/>
            <person name="Okamoto M."/>
            <person name="Ono N."/>
            <person name="Saji S."/>
            <person name="Sakaguchi M."/>
            <person name="Sakai K."/>
            <person name="Shibata M."/>
            <person name="Shimokawa T."/>
            <person name="Song J."/>
            <person name="Takazaki Y."/>
            <person name="Terasawa K."/>
            <person name="Tsugane M."/>
            <person name="Tsuji K."/>
            <person name="Ueda S."/>
            <person name="Waki K."/>
            <person name="Yamagata H."/>
            <person name="Yamamoto M."/>
            <person name="Yamamoto S."/>
            <person name="Yamane H."/>
            <person name="Yoshiki S."/>
            <person name="Yoshihara R."/>
            <person name="Yukawa K."/>
            <person name="Zhong H."/>
            <person name="Yano M."/>
            <person name="Yuan Q."/>
            <person name="Ouyang S."/>
            <person name="Liu J."/>
            <person name="Jones K.M."/>
            <person name="Gansberger K."/>
            <person name="Moffat K."/>
            <person name="Hill J."/>
            <person name="Bera J."/>
            <person name="Fadrosh D."/>
            <person name="Jin S."/>
            <person name="Johri S."/>
            <person name="Kim M."/>
            <person name="Overton L."/>
            <person name="Reardon M."/>
            <person name="Tsitrin T."/>
            <person name="Vuong H."/>
            <person name="Weaver B."/>
            <person name="Ciecko A."/>
            <person name="Tallon L."/>
            <person name="Jackson J."/>
            <person name="Pai G."/>
            <person name="Aken S.V."/>
            <person name="Utterback T."/>
            <person name="Reidmuller S."/>
            <person name="Feldblyum T."/>
            <person name="Hsiao J."/>
            <person name="Zismann V."/>
            <person name="Iobst S."/>
            <person name="de Vazeille A.R."/>
            <person name="Buell C.R."/>
            <person name="Ying K."/>
            <person name="Li Y."/>
            <person name="Lu T."/>
            <person name="Huang Y."/>
            <person name="Zhao Q."/>
            <person name="Feng Q."/>
            <person name="Zhang L."/>
            <person name="Zhu J."/>
            <person name="Weng Q."/>
            <person name="Mu J."/>
            <person name="Lu Y."/>
            <person name="Fan D."/>
            <person name="Liu Y."/>
            <person name="Guan J."/>
            <person name="Zhang Y."/>
            <person name="Yu S."/>
            <person name="Liu X."/>
            <person name="Zhang Y."/>
            <person name="Hong G."/>
            <person name="Han B."/>
            <person name="Choisne N."/>
            <person name="Demange N."/>
            <person name="Orjeda G."/>
            <person name="Samain S."/>
            <person name="Cattolico L."/>
            <person name="Pelletier E."/>
            <person name="Couloux A."/>
            <person name="Segurens B."/>
            <person name="Wincker P."/>
            <person name="D'Hont A."/>
            <person name="Scarpelli C."/>
            <person name="Weissenbach J."/>
            <person name="Salanoubat M."/>
            <person name="Quetier F."/>
            <person name="Yu Y."/>
            <person name="Kim H.R."/>
            <person name="Rambo T."/>
            <person name="Currie J."/>
            <person name="Collura K."/>
            <person name="Luo M."/>
            <person name="Yang T."/>
            <person name="Ammiraju J.S.S."/>
            <person name="Engler F."/>
            <person name="Soderlund C."/>
            <person name="Wing R.A."/>
            <person name="Palmer L.E."/>
            <person name="de la Bastide M."/>
            <person name="Spiegel L."/>
            <person name="Nascimento L."/>
            <person name="Zutavern T."/>
            <person name="O'Shaughnessy A."/>
            <person name="Dike S."/>
            <person name="Dedhia N."/>
            <person name="Preston R."/>
            <person name="Balija V."/>
            <person name="McCombie W.R."/>
            <person name="Chow T."/>
            <person name="Chen H."/>
            <person name="Chung M."/>
            <person name="Chen C."/>
            <person name="Shaw J."/>
            <person name="Wu H."/>
            <person name="Hsiao K."/>
            <person name="Chao Y."/>
            <person name="Chu M."/>
            <person name="Cheng C."/>
            <person name="Hour A."/>
            <person name="Lee P."/>
            <person name="Lin S."/>
            <person name="Lin Y."/>
            <person name="Liou J."/>
            <person name="Liu S."/>
            <person name="Hsing Y."/>
            <person name="Raghuvanshi S."/>
            <person name="Mohanty A."/>
            <person name="Bharti A.K."/>
            <person name="Gaur A."/>
            <person name="Gupta V."/>
            <person name="Kumar D."/>
            <person name="Ravi V."/>
            <person name="Vij S."/>
            <person name="Kapur A."/>
            <person name="Khurana P."/>
            <person name="Khurana P."/>
            <person name="Khurana J.P."/>
            <person name="Tyagi A.K."/>
            <person name="Gaikwad K."/>
            <person name="Singh A."/>
            <person name="Dalal V."/>
            <person name="Srivastava S."/>
            <person name="Dixit A."/>
            <person name="Pal A.K."/>
            <person name="Ghazi I.A."/>
            <person name="Yadav M."/>
            <person name="Pandit A."/>
            <person name="Bhargava A."/>
            <person name="Sureshbabu K."/>
            <person name="Batra K."/>
            <person name="Sharma T.R."/>
            <person name="Mohapatra T."/>
            <person name="Singh N.K."/>
            <person name="Messing J."/>
            <person name="Nelson A.B."/>
            <person name="Fuks G."/>
            <person name="Kavchok S."/>
            <person name="Keizer G."/>
            <person name="Linton E."/>
            <person name="Llaca V."/>
            <person name="Song R."/>
            <person name="Tanyolac B."/>
            <person name="Young S."/>
            <person name="Ho-Il K."/>
            <person name="Hahn J.H."/>
            <person name="Sangsakoo G."/>
            <person name="Vanavichit A."/>
            <person name="de Mattos Luiz.A.T."/>
            <person name="Zimmer P.D."/>
            <person name="Malone G."/>
            <person name="Dellagostin O."/>
            <person name="de Oliveira A.C."/>
            <person name="Bevan M."/>
            <person name="Bancroft I."/>
            <person name="Minx P."/>
            <person name="Cordum H."/>
            <person name="Wilson R."/>
            <person name="Cheng Z."/>
            <person name="Jin W."/>
            <person name="Jiang J."/>
            <person name="Leong S.A."/>
            <person name="Iwama H."/>
            <person name="Gojobori T."/>
            <person name="Itoh T."/>
            <person name="Niimura Y."/>
            <person name="Fujii Y."/>
            <person name="Habara T."/>
            <person name="Sakai H."/>
            <person name="Sato Y."/>
            <person name="Wilson G."/>
            <person name="Kumar K."/>
            <person name="McCouch S."/>
            <person name="Juretic N."/>
            <person name="Hoen D."/>
            <person name="Wright S."/>
            <person name="Bruskiewich R."/>
            <person name="Bureau T."/>
            <person name="Miyao A."/>
            <person name="Hirochika H."/>
            <person name="Nishikawa T."/>
            <person name="Kadowaki K."/>
            <person name="Sugiura M."/>
            <person name="Burr B."/>
            <person name="Sasaki T."/>
        </authorList>
    </citation>
    <scope>NUCLEOTIDE SEQUENCE [LARGE SCALE GENOMIC DNA]</scope>
    <source>
        <strain evidence="3">cv. Nipponbare</strain>
    </source>
</reference>
<protein>
    <submittedName>
        <fullName evidence="2">Os08g0288050 protein</fullName>
    </submittedName>
</protein>
<keyword evidence="1" id="KW-0812">Transmembrane</keyword>
<keyword evidence="1" id="KW-1133">Transmembrane helix</keyword>
<sequence>MSFVYLMHILLSSVYLFAHICFVYLFVYASCLVYLLSSPMIRGWHMHVMCYVQKSLFFHFTLHFLHPLSIDFTNVILVTNHCNF</sequence>
<gene>
    <name evidence="2" type="ordered locus">Os08g0288050</name>
</gene>
<evidence type="ECO:0000256" key="1">
    <source>
        <dbReference type="SAM" id="Phobius"/>
    </source>
</evidence>
<name>C7J6B7_ORYSJ</name>
<accession>C7J6B7</accession>
<dbReference type="EMBL" id="AP008214">
    <property type="protein sequence ID" value="BAH94229.1"/>
    <property type="molecule type" value="Genomic_DNA"/>
</dbReference>
<dbReference type="KEGG" id="dosa:Os08g0288050"/>
<organism evidence="2 3">
    <name type="scientific">Oryza sativa subsp. japonica</name>
    <name type="common">Rice</name>
    <dbReference type="NCBI Taxonomy" id="39947"/>
    <lineage>
        <taxon>Eukaryota</taxon>
        <taxon>Viridiplantae</taxon>
        <taxon>Streptophyta</taxon>
        <taxon>Embryophyta</taxon>
        <taxon>Tracheophyta</taxon>
        <taxon>Spermatophyta</taxon>
        <taxon>Magnoliopsida</taxon>
        <taxon>Liliopsida</taxon>
        <taxon>Poales</taxon>
        <taxon>Poaceae</taxon>
        <taxon>BOP clade</taxon>
        <taxon>Oryzoideae</taxon>
        <taxon>Oryzeae</taxon>
        <taxon>Oryzinae</taxon>
        <taxon>Oryza</taxon>
        <taxon>Oryza sativa</taxon>
    </lineage>
</organism>
<dbReference type="Proteomes" id="UP000000763">
    <property type="component" value="Chromosome 8"/>
</dbReference>
<dbReference type="AlphaFoldDB" id="C7J6B7"/>
<evidence type="ECO:0000313" key="3">
    <source>
        <dbReference type="Proteomes" id="UP000000763"/>
    </source>
</evidence>
<feature type="transmembrane region" description="Helical" evidence="1">
    <location>
        <begin position="12"/>
        <end position="36"/>
    </location>
</feature>
<reference evidence="3" key="2">
    <citation type="journal article" date="2008" name="Nucleic Acids Res.">
        <title>The rice annotation project database (RAP-DB): 2008 update.</title>
        <authorList>
            <consortium name="The rice annotation project (RAP)"/>
        </authorList>
    </citation>
    <scope>GENOME REANNOTATION</scope>
    <source>
        <strain evidence="3">cv. Nipponbare</strain>
    </source>
</reference>
<proteinExistence type="predicted"/>